<dbReference type="NCBIfam" id="TIGR02276">
    <property type="entry name" value="beta_rpt_yvtn"/>
    <property type="match status" value="1"/>
</dbReference>
<evidence type="ECO:0000256" key="1">
    <source>
        <dbReference type="SAM" id="MobiDB-lite"/>
    </source>
</evidence>
<name>A0A0E3PW11_METMZ</name>
<dbReference type="InterPro" id="IPR011045">
    <property type="entry name" value="N2O_reductase_N"/>
</dbReference>
<organism evidence="2 3">
    <name type="scientific">Methanosarcina mazei WWM610</name>
    <dbReference type="NCBI Taxonomy" id="1434117"/>
    <lineage>
        <taxon>Archaea</taxon>
        <taxon>Methanobacteriati</taxon>
        <taxon>Methanobacteriota</taxon>
        <taxon>Stenosarchaea group</taxon>
        <taxon>Methanomicrobia</taxon>
        <taxon>Methanosarcinales</taxon>
        <taxon>Methanosarcinaceae</taxon>
        <taxon>Methanosarcina</taxon>
    </lineage>
</organism>
<dbReference type="Gene3D" id="2.130.10.10">
    <property type="entry name" value="YVTN repeat-like/Quinoprotein amine dehydrogenase"/>
    <property type="match status" value="1"/>
</dbReference>
<evidence type="ECO:0000313" key="3">
    <source>
        <dbReference type="Proteomes" id="UP000033058"/>
    </source>
</evidence>
<dbReference type="SUPFAM" id="SSF50974">
    <property type="entry name" value="Nitrous oxide reductase, N-terminal domain"/>
    <property type="match status" value="1"/>
</dbReference>
<dbReference type="EMBL" id="CP009509">
    <property type="protein sequence ID" value="AKB39888.1"/>
    <property type="molecule type" value="Genomic_DNA"/>
</dbReference>
<dbReference type="InterPro" id="IPR015943">
    <property type="entry name" value="WD40/YVTN_repeat-like_dom_sf"/>
</dbReference>
<feature type="compositionally biased region" description="Low complexity" evidence="1">
    <location>
        <begin position="75"/>
        <end position="100"/>
    </location>
</feature>
<feature type="region of interest" description="Disordered" evidence="1">
    <location>
        <begin position="43"/>
        <end position="106"/>
    </location>
</feature>
<sequence length="122" mass="12755">MTNAESDNVSVIDTATNTVTATVNAGIYPTGIVIVPLKDSNMTAQSTGATSNATEDIGIEETNLSSEEINTVELNNSNNNNSESDNGSRSSGNESSNNNSTPGFGLLGSLTCMYSGWKLRKK</sequence>
<feature type="compositionally biased region" description="Polar residues" evidence="1">
    <location>
        <begin position="62"/>
        <end position="74"/>
    </location>
</feature>
<accession>A0A0E3PW11</accession>
<dbReference type="HOGENOM" id="CLU_131905_0_0_2"/>
<evidence type="ECO:0000313" key="2">
    <source>
        <dbReference type="EMBL" id="AKB39888.1"/>
    </source>
</evidence>
<reference evidence="2 3" key="1">
    <citation type="submission" date="2014-07" db="EMBL/GenBank/DDBJ databases">
        <title>Methanogenic archaea and the global carbon cycle.</title>
        <authorList>
            <person name="Henriksen J.R."/>
            <person name="Luke J."/>
            <person name="Reinhart S."/>
            <person name="Benedict M.N."/>
            <person name="Youngblut N.D."/>
            <person name="Metcalf M.E."/>
            <person name="Whitaker R.J."/>
            <person name="Metcalf W.W."/>
        </authorList>
    </citation>
    <scope>NUCLEOTIDE SEQUENCE [LARGE SCALE GENOMIC DNA]</scope>
    <source>
        <strain evidence="2 3">WWM610</strain>
    </source>
</reference>
<proteinExistence type="predicted"/>
<dbReference type="PANTHER" id="PTHR47197">
    <property type="entry name" value="PROTEIN NIRF"/>
    <property type="match status" value="1"/>
</dbReference>
<gene>
    <name evidence="2" type="ORF">MSMAW_0897</name>
</gene>
<dbReference type="Proteomes" id="UP000033058">
    <property type="component" value="Chromosome"/>
</dbReference>
<dbReference type="InterPro" id="IPR051200">
    <property type="entry name" value="Host-pathogen_enzymatic-act"/>
</dbReference>
<dbReference type="PANTHER" id="PTHR47197:SF3">
    <property type="entry name" value="DIHYDRO-HEME D1 DEHYDROGENASE"/>
    <property type="match status" value="1"/>
</dbReference>
<dbReference type="AlphaFoldDB" id="A0A0E3PW11"/>
<dbReference type="InterPro" id="IPR011964">
    <property type="entry name" value="YVTN_b-propeller_repeat"/>
</dbReference>
<protein>
    <submittedName>
        <fullName evidence="2">40-residue YVTN family beta-propeller repeat</fullName>
    </submittedName>
</protein>
<dbReference type="PATRIC" id="fig|1434117.4.peg.1119"/>
<feature type="compositionally biased region" description="Polar residues" evidence="1">
    <location>
        <begin position="43"/>
        <end position="54"/>
    </location>
</feature>